<comment type="caution">
    <text evidence="6">The sequence shown here is derived from an EMBL/GenBank/DDBJ whole genome shotgun (WGS) entry which is preliminary data.</text>
</comment>
<dbReference type="SUPFAM" id="SSF103481">
    <property type="entry name" value="Multidrug resistance efflux transporter EmrE"/>
    <property type="match status" value="1"/>
</dbReference>
<comment type="subcellular location">
    <subcellularLocation>
        <location evidence="1">Membrane</location>
        <topology evidence="1">Multi-pass membrane protein</topology>
    </subcellularLocation>
</comment>
<protein>
    <recommendedName>
        <fullName evidence="5">Sugar phosphate transporter domain-containing protein</fullName>
    </recommendedName>
</protein>
<dbReference type="OrthoDB" id="6418713at2759"/>
<dbReference type="EMBL" id="JAIQCV010000008">
    <property type="protein sequence ID" value="KAH1073921.1"/>
    <property type="molecule type" value="Genomic_DNA"/>
</dbReference>
<dbReference type="Proteomes" id="UP000828251">
    <property type="component" value="Unassembled WGS sequence"/>
</dbReference>
<dbReference type="InterPro" id="IPR037185">
    <property type="entry name" value="EmrE-like"/>
</dbReference>
<organism evidence="6 7">
    <name type="scientific">Gossypium stocksii</name>
    <dbReference type="NCBI Taxonomy" id="47602"/>
    <lineage>
        <taxon>Eukaryota</taxon>
        <taxon>Viridiplantae</taxon>
        <taxon>Streptophyta</taxon>
        <taxon>Embryophyta</taxon>
        <taxon>Tracheophyta</taxon>
        <taxon>Spermatophyta</taxon>
        <taxon>Magnoliopsida</taxon>
        <taxon>eudicotyledons</taxon>
        <taxon>Gunneridae</taxon>
        <taxon>Pentapetalae</taxon>
        <taxon>rosids</taxon>
        <taxon>malvids</taxon>
        <taxon>Malvales</taxon>
        <taxon>Malvaceae</taxon>
        <taxon>Malvoideae</taxon>
        <taxon>Gossypium</taxon>
    </lineage>
</organism>
<sequence length="92" mass="9811">MLLVPVAILLEGVKFSPSYLQSAVSYVILQMVSPVTHSVGNCVKRVVVIIASVIFFQTLVSPIDSLGTTMALTGVFLHSKAKQLKPKPKAAS</sequence>
<accession>A0A9D3ZYG5</accession>
<name>A0A9D3ZYG5_9ROSI</name>
<keyword evidence="4" id="KW-0472">Membrane</keyword>
<evidence type="ECO:0000313" key="7">
    <source>
        <dbReference type="Proteomes" id="UP000828251"/>
    </source>
</evidence>
<dbReference type="InterPro" id="IPR004853">
    <property type="entry name" value="Sugar_P_trans_dom"/>
</dbReference>
<evidence type="ECO:0000256" key="4">
    <source>
        <dbReference type="ARBA" id="ARBA00023136"/>
    </source>
</evidence>
<dbReference type="GO" id="GO:0016020">
    <property type="term" value="C:membrane"/>
    <property type="evidence" value="ECO:0007669"/>
    <property type="project" value="UniProtKB-SubCell"/>
</dbReference>
<evidence type="ECO:0000256" key="2">
    <source>
        <dbReference type="ARBA" id="ARBA00022692"/>
    </source>
</evidence>
<dbReference type="AlphaFoldDB" id="A0A9D3ZYG5"/>
<gene>
    <name evidence="6" type="ORF">J1N35_026249</name>
</gene>
<evidence type="ECO:0000259" key="5">
    <source>
        <dbReference type="Pfam" id="PF03151"/>
    </source>
</evidence>
<dbReference type="Pfam" id="PF03151">
    <property type="entry name" value="TPT"/>
    <property type="match status" value="1"/>
</dbReference>
<keyword evidence="7" id="KW-1185">Reference proteome</keyword>
<dbReference type="PANTHER" id="PTHR11132">
    <property type="entry name" value="SOLUTE CARRIER FAMILY 35"/>
    <property type="match status" value="1"/>
</dbReference>
<keyword evidence="3" id="KW-1133">Transmembrane helix</keyword>
<keyword evidence="2" id="KW-0812">Transmembrane</keyword>
<feature type="domain" description="Sugar phosphate transporter" evidence="5">
    <location>
        <begin position="7"/>
        <end position="79"/>
    </location>
</feature>
<evidence type="ECO:0000256" key="3">
    <source>
        <dbReference type="ARBA" id="ARBA00022989"/>
    </source>
</evidence>
<reference evidence="6 7" key="1">
    <citation type="journal article" date="2021" name="Plant Biotechnol. J.">
        <title>Multi-omics assisted identification of the key and species-specific regulatory components of drought-tolerant mechanisms in Gossypium stocksii.</title>
        <authorList>
            <person name="Yu D."/>
            <person name="Ke L."/>
            <person name="Zhang D."/>
            <person name="Wu Y."/>
            <person name="Sun Y."/>
            <person name="Mei J."/>
            <person name="Sun J."/>
            <person name="Sun Y."/>
        </authorList>
    </citation>
    <scope>NUCLEOTIDE SEQUENCE [LARGE SCALE GENOMIC DNA]</scope>
    <source>
        <strain evidence="7">cv. E1</strain>
        <tissue evidence="6">Leaf</tissue>
    </source>
</reference>
<dbReference type="InterPro" id="IPR050186">
    <property type="entry name" value="TPT_transporter"/>
</dbReference>
<evidence type="ECO:0000313" key="6">
    <source>
        <dbReference type="EMBL" id="KAH1073921.1"/>
    </source>
</evidence>
<evidence type="ECO:0000256" key="1">
    <source>
        <dbReference type="ARBA" id="ARBA00004141"/>
    </source>
</evidence>
<proteinExistence type="predicted"/>